<feature type="transmembrane region" description="Helical" evidence="2">
    <location>
        <begin position="204"/>
        <end position="228"/>
    </location>
</feature>
<dbReference type="OrthoDB" id="4698148at2"/>
<keyword evidence="2" id="KW-1133">Transmembrane helix</keyword>
<dbReference type="RefSeq" id="WP_131101379.1">
    <property type="nucleotide sequence ID" value="NZ_CP036455.1"/>
</dbReference>
<sequence length="243" mass="26290">MVSANRPAQAEPSNPNGGARRTRRRVALWGVTVLSVGTLAVIVLPYLGFDPNASQVGIRPDVPFHFPLLLVHIFTGGIALLLGPLQFFAAIRRRAPRVHQVVGRAYLLAGVLPSGIAGFGVAVLSTGGPVAAWGFAMLSVFWLVSAGYGVAAARRRDFRAHERWMRRNFAATFAGFTLRAWLGLLVAAQLFLLEPVYGGDFDALFAVAYGAAAWLCWVPNVLFVEWWMQARASAPVGRRPLPG</sequence>
<gene>
    <name evidence="3" type="ORF">EKD16_23700</name>
</gene>
<feature type="transmembrane region" description="Helical" evidence="2">
    <location>
        <begin position="26"/>
        <end position="49"/>
    </location>
</feature>
<protein>
    <recommendedName>
        <fullName evidence="5">DUF2306 domain-containing protein</fullName>
    </recommendedName>
</protein>
<feature type="transmembrane region" description="Helical" evidence="2">
    <location>
        <begin position="130"/>
        <end position="151"/>
    </location>
</feature>
<evidence type="ECO:0000256" key="2">
    <source>
        <dbReference type="SAM" id="Phobius"/>
    </source>
</evidence>
<feature type="transmembrane region" description="Helical" evidence="2">
    <location>
        <begin position="69"/>
        <end position="91"/>
    </location>
</feature>
<evidence type="ECO:0008006" key="5">
    <source>
        <dbReference type="Google" id="ProtNLM"/>
    </source>
</evidence>
<keyword evidence="2" id="KW-0472">Membrane</keyword>
<feature type="region of interest" description="Disordered" evidence="1">
    <location>
        <begin position="1"/>
        <end position="20"/>
    </location>
</feature>
<keyword evidence="2" id="KW-0812">Transmembrane</keyword>
<dbReference type="AlphaFoldDB" id="A0A4P6Q6T0"/>
<keyword evidence="4" id="KW-1185">Reference proteome</keyword>
<evidence type="ECO:0000313" key="3">
    <source>
        <dbReference type="EMBL" id="QBI56486.1"/>
    </source>
</evidence>
<dbReference type="KEGG" id="strr:EKD16_23700"/>
<feature type="transmembrane region" description="Helical" evidence="2">
    <location>
        <begin position="171"/>
        <end position="192"/>
    </location>
</feature>
<dbReference type="EMBL" id="CP036455">
    <property type="protein sequence ID" value="QBI56486.1"/>
    <property type="molecule type" value="Genomic_DNA"/>
</dbReference>
<proteinExistence type="predicted"/>
<accession>A0A4P6Q6T0</accession>
<organism evidence="3 4">
    <name type="scientific">Streptomonospora litoralis</name>
    <dbReference type="NCBI Taxonomy" id="2498135"/>
    <lineage>
        <taxon>Bacteria</taxon>
        <taxon>Bacillati</taxon>
        <taxon>Actinomycetota</taxon>
        <taxon>Actinomycetes</taxon>
        <taxon>Streptosporangiales</taxon>
        <taxon>Nocardiopsidaceae</taxon>
        <taxon>Streptomonospora</taxon>
    </lineage>
</organism>
<dbReference type="Proteomes" id="UP000292235">
    <property type="component" value="Chromosome"/>
</dbReference>
<evidence type="ECO:0000256" key="1">
    <source>
        <dbReference type="SAM" id="MobiDB-lite"/>
    </source>
</evidence>
<dbReference type="InterPro" id="IPR018750">
    <property type="entry name" value="DUF2306_membrane"/>
</dbReference>
<dbReference type="Pfam" id="PF10067">
    <property type="entry name" value="DUF2306"/>
    <property type="match status" value="1"/>
</dbReference>
<evidence type="ECO:0000313" key="4">
    <source>
        <dbReference type="Proteomes" id="UP000292235"/>
    </source>
</evidence>
<reference evidence="3 4" key="1">
    <citation type="submission" date="2019-02" db="EMBL/GenBank/DDBJ databases">
        <authorList>
            <person name="Khodamoradi S."/>
            <person name="Hahnke R.L."/>
            <person name="Kaempfer P."/>
            <person name="Schumann P."/>
            <person name="Rohde M."/>
            <person name="Steinert M."/>
            <person name="Luzhetskyy A."/>
            <person name="Wink J."/>
            <person name="Ruckert C."/>
        </authorList>
    </citation>
    <scope>NUCLEOTIDE SEQUENCE [LARGE SCALE GENOMIC DNA]</scope>
    <source>
        <strain evidence="3 4">M2</strain>
    </source>
</reference>
<feature type="transmembrane region" description="Helical" evidence="2">
    <location>
        <begin position="103"/>
        <end position="124"/>
    </location>
</feature>
<name>A0A4P6Q6T0_9ACTN</name>